<accession>A0A1G7JTT0</accession>
<keyword evidence="4" id="KW-0503">Monooxygenase</keyword>
<dbReference type="GO" id="GO:0004497">
    <property type="term" value="F:monooxygenase activity"/>
    <property type="evidence" value="ECO:0007669"/>
    <property type="project" value="UniProtKB-KW"/>
</dbReference>
<dbReference type="InterPro" id="IPR036188">
    <property type="entry name" value="FAD/NAD-bd_sf"/>
</dbReference>
<dbReference type="InterPro" id="IPR050631">
    <property type="entry name" value="PheA/TfdB_FAD_monoxygenase"/>
</dbReference>
<dbReference type="NCBIfam" id="NF006091">
    <property type="entry name" value="PRK08243.1"/>
    <property type="match status" value="1"/>
</dbReference>
<dbReference type="Proteomes" id="UP000198967">
    <property type="component" value="Unassembled WGS sequence"/>
</dbReference>
<reference evidence="4 5" key="1">
    <citation type="submission" date="2016-10" db="EMBL/GenBank/DDBJ databases">
        <authorList>
            <person name="de Groot N.N."/>
        </authorList>
    </citation>
    <scope>NUCLEOTIDE SEQUENCE [LARGE SCALE GENOMIC DNA]</scope>
    <source>
        <strain evidence="4 5">CGMCC 4.3143</strain>
    </source>
</reference>
<gene>
    <name evidence="4" type="ORF">SAMN05216377_104154</name>
</gene>
<feature type="domain" description="FAD-binding" evidence="3">
    <location>
        <begin position="68"/>
        <end position="409"/>
    </location>
</feature>
<dbReference type="AlphaFoldDB" id="A0A1G7JTT0"/>
<evidence type="ECO:0000256" key="1">
    <source>
        <dbReference type="ARBA" id="ARBA00023002"/>
    </source>
</evidence>
<dbReference type="PANTHER" id="PTHR43476">
    <property type="entry name" value="3-(3-HYDROXY-PHENYL)PROPIONATE/3-HYDROXYCINNAMIC ACID HYDROXYLASE"/>
    <property type="match status" value="1"/>
</dbReference>
<dbReference type="Gene3D" id="3.30.9.10">
    <property type="entry name" value="D-Amino Acid Oxidase, subunit A, domain 2"/>
    <property type="match status" value="1"/>
</dbReference>
<evidence type="ECO:0000313" key="5">
    <source>
        <dbReference type="Proteomes" id="UP000198967"/>
    </source>
</evidence>
<protein>
    <submittedName>
        <fullName evidence="4">p-hydroxybenzoate 3-monooxygenase</fullName>
    </submittedName>
</protein>
<evidence type="ECO:0000313" key="4">
    <source>
        <dbReference type="EMBL" id="SDF28332.1"/>
    </source>
</evidence>
<dbReference type="PANTHER" id="PTHR43476:SF5">
    <property type="entry name" value="FAD-DEPENDENT MONOOXYGENASE"/>
    <property type="match status" value="1"/>
</dbReference>
<dbReference type="EMBL" id="FNBE01000004">
    <property type="protein sequence ID" value="SDF28332.1"/>
    <property type="molecule type" value="Genomic_DNA"/>
</dbReference>
<keyword evidence="1" id="KW-0560">Oxidoreductase</keyword>
<evidence type="ECO:0000256" key="2">
    <source>
        <dbReference type="SAM" id="MobiDB-lite"/>
    </source>
</evidence>
<dbReference type="Gene3D" id="3.50.50.60">
    <property type="entry name" value="FAD/NAD(P)-binding domain"/>
    <property type="match status" value="1"/>
</dbReference>
<sequence length="457" mass="49807">MLARAVAEDLGVSSMIVHTRAGHDSTLARMLDGALTPDPRSRPPVSSSTEWKDRLVPPRTSCDRGRMRTQVAIVGAGPAGLLLSHLLDRAGVESVIVETRSRAYVEARIRAGILEQSTVDLLHEVGLGARLAAEGDEHRGIYLQWPGERHHLDFVDLVGRSVTVYGQTEVTKDLGRAREAAGQEIRYEVTDTAVHDIETDHPYVTFTGPDGTAERLDADVVVGCDGSFGPCRAAVPDSAKQSWERAYPYSWLGVLADVAPSTDELIYAWHPDGFAMHSMRSATVSRLYLQVPNGTDIADWSDDRIWDGLATRLGHGENGWTLTPGPLTEKSVLPMRSFVQQPMRHGRLFLAGDAAHIVPPTGAKGLNLAVADVAMLAPALAALLRDKEPALADAYSDAALRRVWRCTHFSWWMTTMLHQSGDPFDAQLQLSQLRWVAQSTAGRTGLAENYAGLPIGF</sequence>
<dbReference type="STRING" id="366584.SAMN05216377_104154"/>
<organism evidence="4 5">
    <name type="scientific">Pseudonocardia oroxyli</name>
    <dbReference type="NCBI Taxonomy" id="366584"/>
    <lineage>
        <taxon>Bacteria</taxon>
        <taxon>Bacillati</taxon>
        <taxon>Actinomycetota</taxon>
        <taxon>Actinomycetes</taxon>
        <taxon>Pseudonocardiales</taxon>
        <taxon>Pseudonocardiaceae</taxon>
        <taxon>Pseudonocardia</taxon>
    </lineage>
</organism>
<dbReference type="InterPro" id="IPR002938">
    <property type="entry name" value="FAD-bd"/>
</dbReference>
<keyword evidence="5" id="KW-1185">Reference proteome</keyword>
<name>A0A1G7JTT0_PSEOR</name>
<dbReference type="PRINTS" id="PR00420">
    <property type="entry name" value="RNGMNOXGNASE"/>
</dbReference>
<dbReference type="Pfam" id="PF01494">
    <property type="entry name" value="FAD_binding_3"/>
    <property type="match status" value="1"/>
</dbReference>
<feature type="region of interest" description="Disordered" evidence="2">
    <location>
        <begin position="33"/>
        <end position="55"/>
    </location>
</feature>
<dbReference type="GO" id="GO:0071949">
    <property type="term" value="F:FAD binding"/>
    <property type="evidence" value="ECO:0007669"/>
    <property type="project" value="InterPro"/>
</dbReference>
<proteinExistence type="predicted"/>
<dbReference type="SUPFAM" id="SSF54373">
    <property type="entry name" value="FAD-linked reductases, C-terminal domain"/>
    <property type="match status" value="1"/>
</dbReference>
<dbReference type="SUPFAM" id="SSF51905">
    <property type="entry name" value="FAD/NAD(P)-binding domain"/>
    <property type="match status" value="1"/>
</dbReference>
<evidence type="ECO:0000259" key="3">
    <source>
        <dbReference type="Pfam" id="PF01494"/>
    </source>
</evidence>